<accession>A0A4U6D2T4</accession>
<name>A0A4U6D2T4_9BACT</name>
<dbReference type="RefSeq" id="WP_137341931.1">
    <property type="nucleotide sequence ID" value="NZ_BSQH01000004.1"/>
</dbReference>
<dbReference type="SUPFAM" id="SSF54631">
    <property type="entry name" value="CBS-domain pair"/>
    <property type="match status" value="1"/>
</dbReference>
<reference evidence="4 5" key="1">
    <citation type="submission" date="2019-05" db="EMBL/GenBank/DDBJ databases">
        <title>Dyadobacter AR-3-8 sp. nov., isolated from arctic soil.</title>
        <authorList>
            <person name="Chaudhary D.K."/>
        </authorList>
    </citation>
    <scope>NUCLEOTIDE SEQUENCE [LARGE SCALE GENOMIC DNA]</scope>
    <source>
        <strain evidence="4 5">AR-3-8</strain>
    </source>
</reference>
<organism evidence="4 5">
    <name type="scientific">Dyadobacter frigoris</name>
    <dbReference type="NCBI Taxonomy" id="2576211"/>
    <lineage>
        <taxon>Bacteria</taxon>
        <taxon>Pseudomonadati</taxon>
        <taxon>Bacteroidota</taxon>
        <taxon>Cytophagia</taxon>
        <taxon>Cytophagales</taxon>
        <taxon>Spirosomataceae</taxon>
        <taxon>Dyadobacter</taxon>
    </lineage>
</organism>
<evidence type="ECO:0000313" key="4">
    <source>
        <dbReference type="EMBL" id="TKT90168.1"/>
    </source>
</evidence>
<dbReference type="AlphaFoldDB" id="A0A4U6D2T4"/>
<dbReference type="Gene3D" id="3.10.580.10">
    <property type="entry name" value="CBS-domain"/>
    <property type="match status" value="1"/>
</dbReference>
<dbReference type="CDD" id="cd04623">
    <property type="entry name" value="CBS_pair_bac_euk"/>
    <property type="match status" value="1"/>
</dbReference>
<dbReference type="InterPro" id="IPR051257">
    <property type="entry name" value="Diverse_CBS-Domain"/>
</dbReference>
<dbReference type="SMART" id="SM00116">
    <property type="entry name" value="CBS"/>
    <property type="match status" value="2"/>
</dbReference>
<dbReference type="InterPro" id="IPR044725">
    <property type="entry name" value="CBSX3_CBS_dom"/>
</dbReference>
<keyword evidence="1 2" id="KW-0129">CBS domain</keyword>
<dbReference type="InterPro" id="IPR046342">
    <property type="entry name" value="CBS_dom_sf"/>
</dbReference>
<feature type="domain" description="CBS" evidence="3">
    <location>
        <begin position="8"/>
        <end position="67"/>
    </location>
</feature>
<dbReference type="Proteomes" id="UP000304900">
    <property type="component" value="Unassembled WGS sequence"/>
</dbReference>
<keyword evidence="5" id="KW-1185">Reference proteome</keyword>
<evidence type="ECO:0000313" key="5">
    <source>
        <dbReference type="Proteomes" id="UP000304900"/>
    </source>
</evidence>
<dbReference type="PANTHER" id="PTHR43080">
    <property type="entry name" value="CBS DOMAIN-CONTAINING PROTEIN CBSX3, MITOCHONDRIAL"/>
    <property type="match status" value="1"/>
</dbReference>
<dbReference type="OrthoDB" id="9802114at2"/>
<evidence type="ECO:0000256" key="2">
    <source>
        <dbReference type="PROSITE-ProRule" id="PRU00703"/>
    </source>
</evidence>
<evidence type="ECO:0000259" key="3">
    <source>
        <dbReference type="PROSITE" id="PS51371"/>
    </source>
</evidence>
<evidence type="ECO:0000256" key="1">
    <source>
        <dbReference type="ARBA" id="ARBA00023122"/>
    </source>
</evidence>
<dbReference type="PANTHER" id="PTHR43080:SF2">
    <property type="entry name" value="CBS DOMAIN-CONTAINING PROTEIN"/>
    <property type="match status" value="1"/>
</dbReference>
<proteinExistence type="predicted"/>
<sequence length="146" mass="16398">MQVYQVLAKKSIDAIFSITKETTVFHALELMAEKNIGAVLVLEDGELIGIFSERDYARKVILLGRASRDTLVQDVMTTRVITVETDQKIEDCMQIMSDKHIRHLPVNRKGELVGIISINDIVSAIIREQKAHIRSLEGYISGTPYA</sequence>
<protein>
    <submittedName>
        <fullName evidence="4">CBS domain-containing protein</fullName>
    </submittedName>
</protein>
<dbReference type="PROSITE" id="PS51371">
    <property type="entry name" value="CBS"/>
    <property type="match status" value="2"/>
</dbReference>
<gene>
    <name evidence="4" type="ORF">FDK13_20735</name>
</gene>
<comment type="caution">
    <text evidence="4">The sequence shown here is derived from an EMBL/GenBank/DDBJ whole genome shotgun (WGS) entry which is preliminary data.</text>
</comment>
<dbReference type="EMBL" id="SZVO01000010">
    <property type="protein sequence ID" value="TKT90168.1"/>
    <property type="molecule type" value="Genomic_DNA"/>
</dbReference>
<dbReference type="Pfam" id="PF00571">
    <property type="entry name" value="CBS"/>
    <property type="match status" value="2"/>
</dbReference>
<dbReference type="InterPro" id="IPR000644">
    <property type="entry name" value="CBS_dom"/>
</dbReference>
<feature type="domain" description="CBS" evidence="3">
    <location>
        <begin position="76"/>
        <end position="131"/>
    </location>
</feature>